<proteinExistence type="predicted"/>
<sequence length="382" mass="44079">MSNTSFFDEQKEQSLIKARIVEKYFWAWAQVMIGTIKRLESKGREVDPRIAYIDLFAGPGRYKDGSKSTPIKVLETGISNPEMQNRLVTVFNDVDAENVSSLHEAINLIPRIDDFKYKPQVINHEVGENIVKTFNERKLVPTLFFVDPWGYKGLSLKLINSVVKNWGCDCIFFFNYNRINMGLSNVAVEEHMNALFGKIRANEVRQQLITLNPKERELTVVEALCEALKEMGGDYVLPFRFKHENGNRTSHHLIFVSKHVRGYEIMKEIMAKESSEQNQGVPSFEYNPATSKQPLLFEFYRPLDDLEEMLLDTFAGRTITMQDIYNQHHVGRRYISKNYKDALKNLEAKSKIVAEPPANKRRKNKGELTFADSVKVTFPPKQ</sequence>
<gene>
    <name evidence="2" type="ORF">GXM_06396</name>
</gene>
<dbReference type="AlphaFoldDB" id="A0A5P8W8J3"/>
<reference evidence="2 3" key="1">
    <citation type="submission" date="2019-10" db="EMBL/GenBank/DDBJ databases">
        <title>Genomic and transcriptomic insights into the perfect genentic adaptation of a filamentous nitrogen-fixing cyanobacterium to rice fields.</title>
        <authorList>
            <person name="Chen Z."/>
        </authorList>
    </citation>
    <scope>NUCLEOTIDE SEQUENCE [LARGE SCALE GENOMIC DNA]</scope>
    <source>
        <strain evidence="2">CCNUC1</strain>
    </source>
</reference>
<dbReference type="InterPro" id="IPR031009">
    <property type="entry name" value="Tcm_partner"/>
</dbReference>
<dbReference type="NCBIfam" id="TIGR04474">
    <property type="entry name" value="tcm_partner"/>
    <property type="match status" value="1"/>
</dbReference>
<accession>A0A5P8W8J3</accession>
<evidence type="ECO:0000313" key="2">
    <source>
        <dbReference type="EMBL" id="QFS48902.1"/>
    </source>
</evidence>
<name>A0A5P8W8J3_9NOSO</name>
<organism evidence="2 3">
    <name type="scientific">Nostoc sphaeroides CCNUC1</name>
    <dbReference type="NCBI Taxonomy" id="2653204"/>
    <lineage>
        <taxon>Bacteria</taxon>
        <taxon>Bacillati</taxon>
        <taxon>Cyanobacteriota</taxon>
        <taxon>Cyanophyceae</taxon>
        <taxon>Nostocales</taxon>
        <taxon>Nostocaceae</taxon>
        <taxon>Nostoc</taxon>
    </lineage>
</organism>
<feature type="domain" description="GMT-like wHTH" evidence="1">
    <location>
        <begin position="285"/>
        <end position="358"/>
    </location>
</feature>
<protein>
    <recommendedName>
        <fullName evidence="1">GMT-like wHTH domain-containing protein</fullName>
    </recommendedName>
</protein>
<dbReference type="InterPro" id="IPR054339">
    <property type="entry name" value="GMT_wHTH"/>
</dbReference>
<keyword evidence="3" id="KW-1185">Reference proteome</keyword>
<evidence type="ECO:0000313" key="3">
    <source>
        <dbReference type="Proteomes" id="UP000326678"/>
    </source>
</evidence>
<evidence type="ECO:0000259" key="1">
    <source>
        <dbReference type="Pfam" id="PF22560"/>
    </source>
</evidence>
<dbReference type="EMBL" id="CP045226">
    <property type="protein sequence ID" value="QFS48902.1"/>
    <property type="molecule type" value="Genomic_DNA"/>
</dbReference>
<dbReference type="Proteomes" id="UP000326678">
    <property type="component" value="Chromosome Gxm1"/>
</dbReference>
<dbReference type="KEGG" id="nsh:GXM_06396"/>
<dbReference type="Pfam" id="PF22560">
    <property type="entry name" value="GMT-wHTH"/>
    <property type="match status" value="1"/>
</dbReference>
<dbReference type="RefSeq" id="WP_118166447.1">
    <property type="nucleotide sequence ID" value="NZ_CP045226.1"/>
</dbReference>